<dbReference type="InterPro" id="IPR038765">
    <property type="entry name" value="Papain-like_cys_pep_sf"/>
</dbReference>
<evidence type="ECO:0000313" key="7">
    <source>
        <dbReference type="Proteomes" id="UP000248745"/>
    </source>
</evidence>
<feature type="repeat" description="TPR" evidence="3">
    <location>
        <begin position="592"/>
        <end position="625"/>
    </location>
</feature>
<evidence type="ECO:0000256" key="3">
    <source>
        <dbReference type="PROSITE-ProRule" id="PRU00339"/>
    </source>
</evidence>
<keyword evidence="1" id="KW-0677">Repeat</keyword>
<feature type="repeat" description="TPR" evidence="3">
    <location>
        <begin position="558"/>
        <end position="591"/>
    </location>
</feature>
<dbReference type="SUPFAM" id="SSF81901">
    <property type="entry name" value="HCP-like"/>
    <property type="match status" value="1"/>
</dbReference>
<keyword evidence="7" id="KW-1185">Reference proteome</keyword>
<feature type="signal peptide" evidence="4">
    <location>
        <begin position="1"/>
        <end position="20"/>
    </location>
</feature>
<dbReference type="Gene3D" id="2.60.40.3140">
    <property type="match status" value="1"/>
</dbReference>
<keyword evidence="2 3" id="KW-0802">TPR repeat</keyword>
<evidence type="ECO:0000259" key="5">
    <source>
        <dbReference type="SMART" id="SM00460"/>
    </source>
</evidence>
<reference evidence="6 7" key="1">
    <citation type="submission" date="2018-06" db="EMBL/GenBank/DDBJ databases">
        <title>Mucibacter soli gen. nov., sp. nov., a new member of the family Chitinophagaceae producing mucin.</title>
        <authorList>
            <person name="Kim M.-K."/>
            <person name="Park S."/>
            <person name="Kim T.-S."/>
            <person name="Joung Y."/>
            <person name="Han J.-H."/>
            <person name="Kim S.B."/>
        </authorList>
    </citation>
    <scope>NUCLEOTIDE SEQUENCE [LARGE SCALE GENOMIC DNA]</scope>
    <source>
        <strain evidence="6 7">R1-15</strain>
    </source>
</reference>
<gene>
    <name evidence="6" type="ORF">DN068_02400</name>
</gene>
<dbReference type="InterPro" id="IPR002931">
    <property type="entry name" value="Transglutaminase-like"/>
</dbReference>
<dbReference type="SMART" id="SM00028">
    <property type="entry name" value="TPR"/>
    <property type="match status" value="3"/>
</dbReference>
<dbReference type="SUPFAM" id="SSF48452">
    <property type="entry name" value="TPR-like"/>
    <property type="match status" value="1"/>
</dbReference>
<dbReference type="OrthoDB" id="98874at2"/>
<dbReference type="Gene3D" id="3.10.620.30">
    <property type="match status" value="1"/>
</dbReference>
<proteinExistence type="predicted"/>
<dbReference type="PANTHER" id="PTHR44943:SF4">
    <property type="entry name" value="TPR REPEAT-CONTAINING PROTEIN MJ0798"/>
    <property type="match status" value="1"/>
</dbReference>
<name>A0A2W2AGR2_9BACT</name>
<dbReference type="Proteomes" id="UP000248745">
    <property type="component" value="Unassembled WGS sequence"/>
</dbReference>
<dbReference type="SUPFAM" id="SSF54001">
    <property type="entry name" value="Cysteine proteinases"/>
    <property type="match status" value="1"/>
</dbReference>
<evidence type="ECO:0000256" key="1">
    <source>
        <dbReference type="ARBA" id="ARBA00022737"/>
    </source>
</evidence>
<dbReference type="PROSITE" id="PS50005">
    <property type="entry name" value="TPR"/>
    <property type="match status" value="2"/>
</dbReference>
<dbReference type="Pfam" id="PF12969">
    <property type="entry name" value="DUF3857"/>
    <property type="match status" value="2"/>
</dbReference>
<organism evidence="6 7">
    <name type="scientific">Taibaiella soli</name>
    <dbReference type="NCBI Taxonomy" id="1649169"/>
    <lineage>
        <taxon>Bacteria</taxon>
        <taxon>Pseudomonadati</taxon>
        <taxon>Bacteroidota</taxon>
        <taxon>Chitinophagia</taxon>
        <taxon>Chitinophagales</taxon>
        <taxon>Chitinophagaceae</taxon>
        <taxon>Taibaiella</taxon>
    </lineage>
</organism>
<dbReference type="InterPro" id="IPR051685">
    <property type="entry name" value="Ycf3/AcsC/BcsC/TPR_MFPF"/>
</dbReference>
<feature type="chain" id="PRO_5015905187" description="Transglutaminase-like domain-containing protein" evidence="4">
    <location>
        <begin position="21"/>
        <end position="1250"/>
    </location>
</feature>
<dbReference type="PANTHER" id="PTHR44943">
    <property type="entry name" value="CELLULOSE SYNTHASE OPERON PROTEIN C"/>
    <property type="match status" value="1"/>
</dbReference>
<dbReference type="InterPro" id="IPR024618">
    <property type="entry name" value="DUF3857"/>
</dbReference>
<sequence length="1250" mass="142242">MKRLGLLTLLVASTMTAAFAQSYQQGIDLLKQNKRAEAISVFEKLQKNEKDGPKASLALALIDAGNGHYLQGFRHFKTFFDGSSNPYAYVYALSNSGIFTYGESATSKEVKQFLEQLAEDPKADETTRSFAYEQIASRMEDVGKIENARETYKKLADIGPWTTVGTFENASGSGFNKDYGVLTHPDKTYNFTNRTGAQVYWFDMPVPRNDRWWDNEYQYDITNSLIYSQTFVNSETDRDVVMMVGVSGSMKIWVNDFLVGSESEERNTDNDVYNYVVKLKKGYNRILLQLGASEITNSNFMVRFTDTNGHLITNLTATGASKPYTKADPYEVKQIPFTPEEFFEKRTAKYPDDMVAKIMLLNVYNHNDKRYEARKVAANLKAIAPSSTLVSEYIIEALSRDKNSTDVTKEMEAIKSKDPESLYGLILRYDDASGKEDWDACSKILDKRIALYGSNEDTRAKEIDLLSEKKESDKLLKAVEDAYRDYPNSITFVTLEYLFKANGSKDLNAAGSVLRNYLNRNYNVKMYELLISNDLKTGNVEDAIGIYKRLIKDAPYGIGYYTKLANIYDEMKDYSSALEWQQKAIDRAPYIGSFYYDKGMMYDAMGDKDNAKEMMKKAIMYSPTNYEARKKLRTLDGKKDLFEYFRPNDAEALYKQALADKKDIKENGVFLLDDKQQVVYPENGAVEEHVEYLIQVVTQSGIDDYKEVSLPYNAYTQRLIVEKAEIFKQDGSKVQAETNDNDLVFSSLEKGDAIHISYRLENSYYGKLAEHFWDDFNFNGSYPEQIARYSLIVPSDRTFQYKVYNTKLDPVISDADGYKMYVWEKKDIPSLEPEPYMPARADVAEKLVITSIPDWNYVANWYNDVSSVKAKADFEVKEKVKELLDTYKPQTDLDKAKVFYNYIESNCHYSNVPFLHSALVPQRASRTLSTKQGDCKDLATLFVAMCKEAGLNAGLVLVDTRNNGDNNLDLPTIGFNHCIARLQVASGENYLVELTDNHLPFGAMGSELINANGLFIPHENEVITNASLVKLDSKLRGTNISDRQTTLAFNGSQASIRRVVYKTGAEASEIRSGYVDTKQDDRIKGLNSNLTSEFNKTLKIDNFDLKNLESLSDSVVMDYKFTVDNFTSNIVGMEVFKMPWAESFKSVDFVSLDKRKYNLTLYGLNETPIEREIITVKLPTGKKLAELPKNISIKCPIMTYDLRYSVKADKLVVTREVKYLKDAVTPEEYTSFKTFISKVNEADNKQMALK</sequence>
<evidence type="ECO:0000313" key="6">
    <source>
        <dbReference type="EMBL" id="PZF74451.1"/>
    </source>
</evidence>
<comment type="caution">
    <text evidence="6">The sequence shown here is derived from an EMBL/GenBank/DDBJ whole genome shotgun (WGS) entry which is preliminary data.</text>
</comment>
<evidence type="ECO:0000256" key="4">
    <source>
        <dbReference type="SAM" id="SignalP"/>
    </source>
</evidence>
<feature type="domain" description="Transglutaminase-like" evidence="5">
    <location>
        <begin position="927"/>
        <end position="996"/>
    </location>
</feature>
<dbReference type="SMART" id="SM00460">
    <property type="entry name" value="TGc"/>
    <property type="match status" value="1"/>
</dbReference>
<dbReference type="AlphaFoldDB" id="A0A2W2AGR2"/>
<dbReference type="EMBL" id="QKTW01000003">
    <property type="protein sequence ID" value="PZF74451.1"/>
    <property type="molecule type" value="Genomic_DNA"/>
</dbReference>
<dbReference type="InterPro" id="IPR011990">
    <property type="entry name" value="TPR-like_helical_dom_sf"/>
</dbReference>
<dbReference type="InterPro" id="IPR019734">
    <property type="entry name" value="TPR_rpt"/>
</dbReference>
<dbReference type="Pfam" id="PF13181">
    <property type="entry name" value="TPR_8"/>
    <property type="match status" value="2"/>
</dbReference>
<keyword evidence="4" id="KW-0732">Signal</keyword>
<dbReference type="Gene3D" id="2.60.120.1130">
    <property type="match status" value="1"/>
</dbReference>
<dbReference type="Gene3D" id="1.25.40.10">
    <property type="entry name" value="Tetratricopeptide repeat domain"/>
    <property type="match status" value="2"/>
</dbReference>
<evidence type="ECO:0000256" key="2">
    <source>
        <dbReference type="ARBA" id="ARBA00022803"/>
    </source>
</evidence>
<dbReference type="Pfam" id="PF01841">
    <property type="entry name" value="Transglut_core"/>
    <property type="match status" value="1"/>
</dbReference>
<protein>
    <recommendedName>
        <fullName evidence="5">Transglutaminase-like domain-containing protein</fullName>
    </recommendedName>
</protein>
<accession>A0A2W2AGR2</accession>